<dbReference type="InterPro" id="IPR009579">
    <property type="entry name" value="DUF1192"/>
</dbReference>
<dbReference type="OrthoDB" id="7872350at2"/>
<comment type="caution">
    <text evidence="3">The sequence shown here is derived from an EMBL/GenBank/DDBJ whole genome shotgun (WGS) entry which is preliminary data.</text>
</comment>
<dbReference type="AlphaFoldDB" id="A0A2U1SLX4"/>
<feature type="coiled-coil region" evidence="1">
    <location>
        <begin position="31"/>
        <end position="58"/>
    </location>
</feature>
<evidence type="ECO:0000256" key="1">
    <source>
        <dbReference type="SAM" id="Coils"/>
    </source>
</evidence>
<keyword evidence="5" id="KW-1185">Reference proteome</keyword>
<organism evidence="3 5">
    <name type="scientific">Methylosinus sporium</name>
    <dbReference type="NCBI Taxonomy" id="428"/>
    <lineage>
        <taxon>Bacteria</taxon>
        <taxon>Pseudomonadati</taxon>
        <taxon>Pseudomonadota</taxon>
        <taxon>Alphaproteobacteria</taxon>
        <taxon>Hyphomicrobiales</taxon>
        <taxon>Methylocystaceae</taxon>
        <taxon>Methylosinus</taxon>
    </lineage>
</organism>
<evidence type="ECO:0000313" key="5">
    <source>
        <dbReference type="Proteomes" id="UP000245137"/>
    </source>
</evidence>
<evidence type="ECO:0000313" key="4">
    <source>
        <dbReference type="EMBL" id="TRL36128.1"/>
    </source>
</evidence>
<dbReference type="RefSeq" id="WP_108918481.1">
    <property type="nucleotide sequence ID" value="NZ_BGJY01000032.1"/>
</dbReference>
<proteinExistence type="predicted"/>
<dbReference type="Proteomes" id="UP000316781">
    <property type="component" value="Unassembled WGS sequence"/>
</dbReference>
<evidence type="ECO:0000313" key="3">
    <source>
        <dbReference type="EMBL" id="PWB92624.1"/>
    </source>
</evidence>
<gene>
    <name evidence="3" type="ORF">C5689_17260</name>
    <name evidence="4" type="ORF">FM996_06335</name>
</gene>
<evidence type="ECO:0000313" key="6">
    <source>
        <dbReference type="Proteomes" id="UP000316781"/>
    </source>
</evidence>
<reference evidence="4 6" key="3">
    <citation type="submission" date="2019-07" db="EMBL/GenBank/DDBJ databases">
        <title>Ln-dependent methylotrophs.</title>
        <authorList>
            <person name="Tani A."/>
        </authorList>
    </citation>
    <scope>NUCLEOTIDE SEQUENCE [LARGE SCALE GENOMIC DNA]</scope>
    <source>
        <strain evidence="4 6">SM89A</strain>
    </source>
</reference>
<sequence length="68" mass="7325">MTEQDDRPRSGPGSGKTASHEIGQPLDALSVAEFDARIALLRDEIERLERARAAKAASLAAADAFFKK</sequence>
<reference evidence="3 5" key="1">
    <citation type="journal article" date="2018" name="Appl. Microbiol. Biotechnol.">
        <title>Co-cultivation of the strictly anaerobic methanogen Methanosarcina barkeri with aerobic methanotrophs in an oxygen-limited membrane bioreactor.</title>
        <authorList>
            <person name="In 't Zandt M.H."/>
            <person name="van den Bosch T.J.M."/>
            <person name="Rijkers R."/>
            <person name="van Kessel M.A.H.J."/>
            <person name="Jetten M.S.M."/>
            <person name="Welte C.U."/>
        </authorList>
    </citation>
    <scope>NUCLEOTIDE SEQUENCE [LARGE SCALE GENOMIC DNA]</scope>
    <source>
        <strain evidence="3 5">DSM 17706</strain>
    </source>
</reference>
<feature type="region of interest" description="Disordered" evidence="2">
    <location>
        <begin position="1"/>
        <end position="24"/>
    </location>
</feature>
<reference evidence="3" key="2">
    <citation type="submission" date="2018-02" db="EMBL/GenBank/DDBJ databases">
        <authorList>
            <person name="Cohen D.B."/>
            <person name="Kent A.D."/>
        </authorList>
    </citation>
    <scope>NUCLEOTIDE SEQUENCE</scope>
    <source>
        <strain evidence="3">DSM 17706</strain>
    </source>
</reference>
<evidence type="ECO:0000256" key="2">
    <source>
        <dbReference type="SAM" id="MobiDB-lite"/>
    </source>
</evidence>
<dbReference type="EMBL" id="PUIV01000042">
    <property type="protein sequence ID" value="PWB92624.1"/>
    <property type="molecule type" value="Genomic_DNA"/>
</dbReference>
<dbReference type="Pfam" id="PF06698">
    <property type="entry name" value="DUF1192"/>
    <property type="match status" value="1"/>
</dbReference>
<keyword evidence="1" id="KW-0175">Coiled coil</keyword>
<dbReference type="Proteomes" id="UP000245137">
    <property type="component" value="Unassembled WGS sequence"/>
</dbReference>
<name>A0A2U1SLX4_METSR</name>
<accession>A0A2U1SLX4</accession>
<protein>
    <submittedName>
        <fullName evidence="3">DUF1192 domain-containing protein</fullName>
    </submittedName>
</protein>
<dbReference type="EMBL" id="VJMF01000024">
    <property type="protein sequence ID" value="TRL36128.1"/>
    <property type="molecule type" value="Genomic_DNA"/>
</dbReference>